<organism evidence="8 9">
    <name type="scientific">Nocardiopsis gilva YIM 90087</name>
    <dbReference type="NCBI Taxonomy" id="1235441"/>
    <lineage>
        <taxon>Bacteria</taxon>
        <taxon>Bacillati</taxon>
        <taxon>Actinomycetota</taxon>
        <taxon>Actinomycetes</taxon>
        <taxon>Streptosporangiales</taxon>
        <taxon>Nocardiopsidaceae</taxon>
        <taxon>Nocardiopsis</taxon>
    </lineage>
</organism>
<feature type="transmembrane region" description="Helical" evidence="6">
    <location>
        <begin position="253"/>
        <end position="275"/>
    </location>
</feature>
<dbReference type="KEGG" id="ngv:CDO52_20430"/>
<dbReference type="OrthoDB" id="9180256at2"/>
<evidence type="ECO:0000256" key="4">
    <source>
        <dbReference type="ARBA" id="ARBA00023136"/>
    </source>
</evidence>
<name>A0A223S9P6_9ACTN</name>
<dbReference type="PANTHER" id="PTHR23542">
    <property type="match status" value="1"/>
</dbReference>
<dbReference type="InterPro" id="IPR020846">
    <property type="entry name" value="MFS_dom"/>
</dbReference>
<feature type="transmembrane region" description="Helical" evidence="6">
    <location>
        <begin position="287"/>
        <end position="305"/>
    </location>
</feature>
<dbReference type="Pfam" id="PF07690">
    <property type="entry name" value="MFS_1"/>
    <property type="match status" value="1"/>
</dbReference>
<dbReference type="RefSeq" id="WP_094932618.1">
    <property type="nucleotide sequence ID" value="NZ_CP022753.1"/>
</dbReference>
<evidence type="ECO:0000313" key="9">
    <source>
        <dbReference type="Proteomes" id="UP000215005"/>
    </source>
</evidence>
<evidence type="ECO:0000313" key="8">
    <source>
        <dbReference type="EMBL" id="ASU84847.1"/>
    </source>
</evidence>
<feature type="compositionally biased region" description="Acidic residues" evidence="5">
    <location>
        <begin position="421"/>
        <end position="433"/>
    </location>
</feature>
<feature type="transmembrane region" description="Helical" evidence="6">
    <location>
        <begin position="375"/>
        <end position="396"/>
    </location>
</feature>
<feature type="region of interest" description="Disordered" evidence="5">
    <location>
        <begin position="403"/>
        <end position="433"/>
    </location>
</feature>
<feature type="transmembrane region" description="Helical" evidence="6">
    <location>
        <begin position="311"/>
        <end position="335"/>
    </location>
</feature>
<evidence type="ECO:0000256" key="5">
    <source>
        <dbReference type="SAM" id="MobiDB-lite"/>
    </source>
</evidence>
<feature type="transmembrane region" description="Helical" evidence="6">
    <location>
        <begin position="50"/>
        <end position="68"/>
    </location>
</feature>
<evidence type="ECO:0000256" key="2">
    <source>
        <dbReference type="ARBA" id="ARBA00022692"/>
    </source>
</evidence>
<keyword evidence="9" id="KW-1185">Reference proteome</keyword>
<keyword evidence="4 6" id="KW-0472">Membrane</keyword>
<sequence length="433" mass="44555">MVLQSYRRLFTLPHVSSLLVWSLASRLYMPGQPIAITFLVADWTGSYTKAGLILGLLILGTALVGPIRGRMADRGGADRMVLVCGIVYALGLSIIALLPARLWWAALPIALASGLFAPPANQIVRAMWPRLTTGRDLQAVYAAEATTQELLFVLGPMLAAGAVALANARAAVLLLAATALIGSLGFMAALRRAGVVDAVPRTEGAAAPVPGPRRSLLRSGWLLLFLPMMLLIVVGLIGVDLVMVAWANELSSPGLAMVLAAVWAAGSLVGGLVAGALPGSPHLSRRFFGAALGVVFLVPFFPPLTHLPTPLLILPALFVSGLAIAPTLAAAMGRLSDIAPPDRRAEAFGWMTTAQTTGSATTAPVMGALMDWGGVAAGAAGAAVAVVLAAVISPFIPTAAAAPAAREQRSDTATATRGTSDDEDDVAGEPEVH</sequence>
<dbReference type="PROSITE" id="PS50850">
    <property type="entry name" value="MFS"/>
    <property type="match status" value="1"/>
</dbReference>
<feature type="transmembrane region" description="Helical" evidence="6">
    <location>
        <begin position="104"/>
        <end position="128"/>
    </location>
</feature>
<protein>
    <submittedName>
        <fullName evidence="8">MFS transporter</fullName>
    </submittedName>
</protein>
<dbReference type="InterPro" id="IPR011701">
    <property type="entry name" value="MFS"/>
</dbReference>
<feature type="domain" description="Major facilitator superfamily (MFS) profile" evidence="7">
    <location>
        <begin position="216"/>
        <end position="433"/>
    </location>
</feature>
<gene>
    <name evidence="8" type="ORF">CDO52_20430</name>
</gene>
<keyword evidence="3 6" id="KW-1133">Transmembrane helix</keyword>
<dbReference type="GO" id="GO:0005886">
    <property type="term" value="C:plasma membrane"/>
    <property type="evidence" value="ECO:0007669"/>
    <property type="project" value="UniProtKB-SubCell"/>
</dbReference>
<evidence type="ECO:0000256" key="3">
    <source>
        <dbReference type="ARBA" id="ARBA00022989"/>
    </source>
</evidence>
<evidence type="ECO:0000256" key="1">
    <source>
        <dbReference type="ARBA" id="ARBA00004651"/>
    </source>
</evidence>
<dbReference type="SUPFAM" id="SSF103473">
    <property type="entry name" value="MFS general substrate transporter"/>
    <property type="match status" value="1"/>
</dbReference>
<dbReference type="AlphaFoldDB" id="A0A223S9P6"/>
<dbReference type="GO" id="GO:0022857">
    <property type="term" value="F:transmembrane transporter activity"/>
    <property type="evidence" value="ECO:0007669"/>
    <property type="project" value="InterPro"/>
</dbReference>
<accession>A0A223S9P6</accession>
<feature type="transmembrane region" description="Helical" evidence="6">
    <location>
        <begin position="221"/>
        <end position="247"/>
    </location>
</feature>
<comment type="subcellular location">
    <subcellularLocation>
        <location evidence="1">Cell membrane</location>
        <topology evidence="1">Multi-pass membrane protein</topology>
    </subcellularLocation>
</comment>
<feature type="transmembrane region" description="Helical" evidence="6">
    <location>
        <begin position="80"/>
        <end position="98"/>
    </location>
</feature>
<evidence type="ECO:0000256" key="6">
    <source>
        <dbReference type="SAM" id="Phobius"/>
    </source>
</evidence>
<proteinExistence type="predicted"/>
<dbReference type="InterPro" id="IPR036259">
    <property type="entry name" value="MFS_trans_sf"/>
</dbReference>
<dbReference type="EMBL" id="CP022753">
    <property type="protein sequence ID" value="ASU84847.1"/>
    <property type="molecule type" value="Genomic_DNA"/>
</dbReference>
<feature type="transmembrane region" description="Helical" evidence="6">
    <location>
        <begin position="172"/>
        <end position="190"/>
    </location>
</feature>
<evidence type="ECO:0000259" key="7">
    <source>
        <dbReference type="PROSITE" id="PS50850"/>
    </source>
</evidence>
<keyword evidence="2 6" id="KW-0812">Transmembrane</keyword>
<dbReference type="Proteomes" id="UP000215005">
    <property type="component" value="Chromosome"/>
</dbReference>
<reference evidence="8 9" key="1">
    <citation type="submission" date="2017-08" db="EMBL/GenBank/DDBJ databases">
        <title>The complete genome sequence of Nocardiopsis gilva YIM 90087.</title>
        <authorList>
            <person name="Yin M."/>
            <person name="Tang S."/>
        </authorList>
    </citation>
    <scope>NUCLEOTIDE SEQUENCE [LARGE SCALE GENOMIC DNA]</scope>
    <source>
        <strain evidence="8 9">YIM 90087</strain>
    </source>
</reference>
<dbReference type="Gene3D" id="1.20.1250.20">
    <property type="entry name" value="MFS general substrate transporter like domains"/>
    <property type="match status" value="1"/>
</dbReference>
<dbReference type="PANTHER" id="PTHR23542:SF1">
    <property type="entry name" value="MAJOR FACILITATOR SUPERFAMILY (MFS) PROFILE DOMAIN-CONTAINING PROTEIN"/>
    <property type="match status" value="1"/>
</dbReference>